<reference evidence="7" key="1">
    <citation type="submission" date="2016-10" db="EMBL/GenBank/DDBJ databases">
        <authorList>
            <person name="de Groot N.N."/>
        </authorList>
    </citation>
    <scope>NUCLEOTIDE SEQUENCE</scope>
</reference>
<feature type="transmembrane region" description="Helical" evidence="5">
    <location>
        <begin position="253"/>
        <end position="271"/>
    </location>
</feature>
<feature type="transmembrane region" description="Helical" evidence="5">
    <location>
        <begin position="208"/>
        <end position="232"/>
    </location>
</feature>
<feature type="domain" description="NADH:quinone oxidoreductase/Mrp antiporter transmembrane" evidence="6">
    <location>
        <begin position="129"/>
        <end position="430"/>
    </location>
</feature>
<feature type="transmembrane region" description="Helical" evidence="5">
    <location>
        <begin position="12"/>
        <end position="32"/>
    </location>
</feature>
<keyword evidence="7" id="KW-0830">Ubiquinone</keyword>
<dbReference type="InterPro" id="IPR001750">
    <property type="entry name" value="ND/Mrp_TM"/>
</dbReference>
<feature type="transmembrane region" description="Helical" evidence="5">
    <location>
        <begin position="277"/>
        <end position="299"/>
    </location>
</feature>
<dbReference type="NCBIfam" id="TIGR01770">
    <property type="entry name" value="NDH_I_N"/>
    <property type="match status" value="1"/>
</dbReference>
<dbReference type="InterPro" id="IPR010096">
    <property type="entry name" value="NADH-Q_OxRdtase_suN/2"/>
</dbReference>
<dbReference type="PANTHER" id="PTHR22773">
    <property type="entry name" value="NADH DEHYDROGENASE"/>
    <property type="match status" value="1"/>
</dbReference>
<dbReference type="NCBIfam" id="NF004444">
    <property type="entry name" value="PRK05777.2-2"/>
    <property type="match status" value="1"/>
</dbReference>
<sequence>MLEPINVSLASLNLVTLSPMLIAIAGGLIILIIDLLKDGLHKSLYVMMTILILFIDFGSVLGLNVNERGFFDVMLIDGLSIVSQLLVLIASILFIPLALTTKRFHEYSYPEFFALFLFMIAGFQFMVSSDNLILIFVGIETSSLALYTLIALHNRDNSLEAAIKYFTMGALAAGFFVMGSAIIYALTGSIELYQVADVLQTRIEEPEVMGAILAGSIFLLAAFGFKLSLFPFHTWAPDIYEGASAPLAGYMSIIPKIVVFVIAMRIFGMYIDLGIEWVRIMILVLAVLTMTLANMMALVQQDVKRMLAYSSISHAGFVMAAIALDTTKANTGVFLYYGLFMFTNLGAFTMLWISRHKDNIHHDRFDHPYAKFAGLVQVMPMGAVVMGLFMLSLAGVPPFSVFWGKIYIMSAAVDSGYIWLAIVMGLNSAIAAYYYLKLIVYMFLMDPVDNDNTIYFNITKPLITIIGIAVAATVASVFFMQPLISYIFYMVSASGY</sequence>
<dbReference type="EMBL" id="FPHG01000014">
    <property type="protein sequence ID" value="SFV52076.1"/>
    <property type="molecule type" value="Genomic_DNA"/>
</dbReference>
<feature type="transmembrane region" description="Helical" evidence="5">
    <location>
        <begin position="109"/>
        <end position="127"/>
    </location>
</feature>
<evidence type="ECO:0000256" key="2">
    <source>
        <dbReference type="ARBA" id="ARBA00022692"/>
    </source>
</evidence>
<dbReference type="Pfam" id="PF00361">
    <property type="entry name" value="Proton_antipo_M"/>
    <property type="match status" value="1"/>
</dbReference>
<evidence type="ECO:0000256" key="4">
    <source>
        <dbReference type="ARBA" id="ARBA00023136"/>
    </source>
</evidence>
<feature type="transmembrane region" description="Helical" evidence="5">
    <location>
        <begin position="75"/>
        <end position="97"/>
    </location>
</feature>
<dbReference type="HAMAP" id="MF_00445">
    <property type="entry name" value="NDH1_NuoN_1"/>
    <property type="match status" value="1"/>
</dbReference>
<evidence type="ECO:0000256" key="1">
    <source>
        <dbReference type="ARBA" id="ARBA00004141"/>
    </source>
</evidence>
<keyword evidence="2 5" id="KW-0812">Transmembrane</keyword>
<feature type="transmembrane region" description="Helical" evidence="5">
    <location>
        <begin position="165"/>
        <end position="188"/>
    </location>
</feature>
<evidence type="ECO:0000256" key="3">
    <source>
        <dbReference type="ARBA" id="ARBA00022989"/>
    </source>
</evidence>
<feature type="transmembrane region" description="Helical" evidence="5">
    <location>
        <begin position="462"/>
        <end position="489"/>
    </location>
</feature>
<organism evidence="7">
    <name type="scientific">hydrothermal vent metagenome</name>
    <dbReference type="NCBI Taxonomy" id="652676"/>
    <lineage>
        <taxon>unclassified sequences</taxon>
        <taxon>metagenomes</taxon>
        <taxon>ecological metagenomes</taxon>
    </lineage>
</organism>
<dbReference type="GO" id="GO:0016020">
    <property type="term" value="C:membrane"/>
    <property type="evidence" value="ECO:0007669"/>
    <property type="project" value="UniProtKB-SubCell"/>
</dbReference>
<feature type="transmembrane region" description="Helical" evidence="5">
    <location>
        <begin position="336"/>
        <end position="353"/>
    </location>
</feature>
<dbReference type="GO" id="GO:0016491">
    <property type="term" value="F:oxidoreductase activity"/>
    <property type="evidence" value="ECO:0007669"/>
    <property type="project" value="UniProtKB-KW"/>
</dbReference>
<dbReference type="GO" id="GO:0008137">
    <property type="term" value="F:NADH dehydrogenase (ubiquinone) activity"/>
    <property type="evidence" value="ECO:0007669"/>
    <property type="project" value="InterPro"/>
</dbReference>
<dbReference type="EC" id="1.6.5.3" evidence="7"/>
<feature type="transmembrane region" description="Helical" evidence="5">
    <location>
        <begin position="416"/>
        <end position="436"/>
    </location>
</feature>
<accession>A0A1W1BEV8</accession>
<comment type="subcellular location">
    <subcellularLocation>
        <location evidence="1">Membrane</location>
        <topology evidence="1">Multi-pass membrane protein</topology>
    </subcellularLocation>
</comment>
<keyword evidence="3 5" id="KW-1133">Transmembrane helix</keyword>
<feature type="transmembrane region" description="Helical" evidence="5">
    <location>
        <begin position="306"/>
        <end position="324"/>
    </location>
</feature>
<keyword evidence="4 5" id="KW-0472">Membrane</keyword>
<keyword evidence="7" id="KW-0560">Oxidoreductase</keyword>
<dbReference type="AlphaFoldDB" id="A0A1W1BEV8"/>
<evidence type="ECO:0000256" key="5">
    <source>
        <dbReference type="SAM" id="Phobius"/>
    </source>
</evidence>
<name>A0A1W1BEV8_9ZZZZ</name>
<evidence type="ECO:0000313" key="7">
    <source>
        <dbReference type="EMBL" id="SFV52076.1"/>
    </source>
</evidence>
<evidence type="ECO:0000259" key="6">
    <source>
        <dbReference type="Pfam" id="PF00361"/>
    </source>
</evidence>
<feature type="transmembrane region" description="Helical" evidence="5">
    <location>
        <begin position="44"/>
        <end position="63"/>
    </location>
</feature>
<feature type="transmembrane region" description="Helical" evidence="5">
    <location>
        <begin position="133"/>
        <end position="153"/>
    </location>
</feature>
<feature type="transmembrane region" description="Helical" evidence="5">
    <location>
        <begin position="374"/>
        <end position="396"/>
    </location>
</feature>
<dbReference type="GO" id="GO:0042773">
    <property type="term" value="P:ATP synthesis coupled electron transport"/>
    <property type="evidence" value="ECO:0007669"/>
    <property type="project" value="InterPro"/>
</dbReference>
<proteinExistence type="inferred from homology"/>
<protein>
    <submittedName>
        <fullName evidence="7">NADH-ubiquinone oxidoreductase chain N</fullName>
        <ecNumber evidence="7">1.6.5.3</ecNumber>
    </submittedName>
</protein>
<gene>
    <name evidence="7" type="ORF">MNB_SV-9-562</name>
</gene>